<evidence type="ECO:0000313" key="8">
    <source>
        <dbReference type="EMBL" id="MBB5050039.1"/>
    </source>
</evidence>
<feature type="region of interest" description="Disordered" evidence="5">
    <location>
        <begin position="450"/>
        <end position="470"/>
    </location>
</feature>
<comment type="subcellular location">
    <subcellularLocation>
        <location evidence="1">Membrane</location>
        <topology evidence="1">Multi-pass membrane protein</topology>
    </subcellularLocation>
</comment>
<evidence type="ECO:0000256" key="3">
    <source>
        <dbReference type="ARBA" id="ARBA00022989"/>
    </source>
</evidence>
<evidence type="ECO:0000313" key="9">
    <source>
        <dbReference type="Proteomes" id="UP000542353"/>
    </source>
</evidence>
<evidence type="ECO:0000256" key="5">
    <source>
        <dbReference type="SAM" id="MobiDB-lite"/>
    </source>
</evidence>
<feature type="transmembrane region" description="Helical" evidence="6">
    <location>
        <begin position="132"/>
        <end position="152"/>
    </location>
</feature>
<accession>A0A7W7Z8U8</accession>
<protein>
    <submittedName>
        <fullName evidence="8">O-antigen ligase</fullName>
    </submittedName>
</protein>
<name>A0A7W7Z8U8_9BRAD</name>
<keyword evidence="9" id="KW-1185">Reference proteome</keyword>
<feature type="transmembrane region" description="Helical" evidence="6">
    <location>
        <begin position="172"/>
        <end position="192"/>
    </location>
</feature>
<evidence type="ECO:0000256" key="1">
    <source>
        <dbReference type="ARBA" id="ARBA00004141"/>
    </source>
</evidence>
<feature type="transmembrane region" description="Helical" evidence="6">
    <location>
        <begin position="204"/>
        <end position="223"/>
    </location>
</feature>
<dbReference type="AlphaFoldDB" id="A0A7W7Z8U8"/>
<organism evidence="8 9">
    <name type="scientific">Rhodopseudomonas rhenobacensis</name>
    <dbReference type="NCBI Taxonomy" id="87461"/>
    <lineage>
        <taxon>Bacteria</taxon>
        <taxon>Pseudomonadati</taxon>
        <taxon>Pseudomonadota</taxon>
        <taxon>Alphaproteobacteria</taxon>
        <taxon>Hyphomicrobiales</taxon>
        <taxon>Nitrobacteraceae</taxon>
        <taxon>Rhodopseudomonas</taxon>
    </lineage>
</organism>
<feature type="transmembrane region" description="Helical" evidence="6">
    <location>
        <begin position="21"/>
        <end position="40"/>
    </location>
</feature>
<dbReference type="PANTHER" id="PTHR37422:SF13">
    <property type="entry name" value="LIPOPOLYSACCHARIDE BIOSYNTHESIS PROTEIN PA4999-RELATED"/>
    <property type="match status" value="1"/>
</dbReference>
<gene>
    <name evidence="8" type="ORF">HNR60_004827</name>
</gene>
<feature type="transmembrane region" description="Helical" evidence="6">
    <location>
        <begin position="229"/>
        <end position="249"/>
    </location>
</feature>
<feature type="transmembrane region" description="Helical" evidence="6">
    <location>
        <begin position="103"/>
        <end position="120"/>
    </location>
</feature>
<dbReference type="GO" id="GO:0016874">
    <property type="term" value="F:ligase activity"/>
    <property type="evidence" value="ECO:0007669"/>
    <property type="project" value="UniProtKB-KW"/>
</dbReference>
<feature type="transmembrane region" description="Helical" evidence="6">
    <location>
        <begin position="261"/>
        <end position="281"/>
    </location>
</feature>
<evidence type="ECO:0000259" key="7">
    <source>
        <dbReference type="Pfam" id="PF04932"/>
    </source>
</evidence>
<dbReference type="Proteomes" id="UP000542353">
    <property type="component" value="Unassembled WGS sequence"/>
</dbReference>
<dbReference type="EMBL" id="JACHIH010000063">
    <property type="protein sequence ID" value="MBB5050039.1"/>
    <property type="molecule type" value="Genomic_DNA"/>
</dbReference>
<feature type="transmembrane region" description="Helical" evidence="6">
    <location>
        <begin position="368"/>
        <end position="388"/>
    </location>
</feature>
<sequence length="470" mass="49802">MFRVARRLWDRAGQSELVSDEAAWLVIACVPLIGVFSFLWNNIADVAVAILVVGSSILVLRNRALLQPPLLLGLAWMLFVALSAAYAAWWGSPGNQFRGWPKHIPIALGPLVAVSLLAACRQLRIPTDRLVALLLAGVLLGGLVLLVRNDAIGSILESRPSDGALGDLNRNLATLCCGLCIISTISLMHYFLFDPAVRSRLSVAAALALAPLLIALFDLLVLLRGRGGYVATALALTAWLFALAVPAWYRQRAERTKQLWLGAAVIGTGAVLFGAYQALVISGRSVVKGSLGETLEILGQLIVGTVNSSYPPLQTAEERLQLAAVGIDLVRQRPVLGWGPDVWLLPSLYSPFPGVQGVNQFHDGYLQFLVNFGLLGAVLMLALLLVLLRAALRNKPAGGAAMSPALFAGSIALLVLLLVVNVTESVLHVKCAASIAMMLAAFACMRPSAAPPGAVGAPEPSPNRPAATPR</sequence>
<keyword evidence="3 6" id="KW-1133">Transmembrane helix</keyword>
<dbReference type="GO" id="GO:0016020">
    <property type="term" value="C:membrane"/>
    <property type="evidence" value="ECO:0007669"/>
    <property type="project" value="UniProtKB-SubCell"/>
</dbReference>
<feature type="transmembrane region" description="Helical" evidence="6">
    <location>
        <begin position="400"/>
        <end position="420"/>
    </location>
</feature>
<comment type="caution">
    <text evidence="8">The sequence shown here is derived from an EMBL/GenBank/DDBJ whole genome shotgun (WGS) entry which is preliminary data.</text>
</comment>
<evidence type="ECO:0000256" key="4">
    <source>
        <dbReference type="ARBA" id="ARBA00023136"/>
    </source>
</evidence>
<dbReference type="RefSeq" id="WP_184262920.1">
    <property type="nucleotide sequence ID" value="NZ_JACHIH010000063.1"/>
</dbReference>
<keyword evidence="4 6" id="KW-0472">Membrane</keyword>
<evidence type="ECO:0000256" key="6">
    <source>
        <dbReference type="SAM" id="Phobius"/>
    </source>
</evidence>
<keyword evidence="8" id="KW-0436">Ligase</keyword>
<keyword evidence="2 6" id="KW-0812">Transmembrane</keyword>
<proteinExistence type="predicted"/>
<feature type="transmembrane region" description="Helical" evidence="6">
    <location>
        <begin position="46"/>
        <end position="63"/>
    </location>
</feature>
<feature type="transmembrane region" description="Helical" evidence="6">
    <location>
        <begin position="70"/>
        <end position="91"/>
    </location>
</feature>
<feature type="domain" description="O-antigen ligase-related" evidence="7">
    <location>
        <begin position="212"/>
        <end position="380"/>
    </location>
</feature>
<dbReference type="InterPro" id="IPR007016">
    <property type="entry name" value="O-antigen_ligase-rel_domated"/>
</dbReference>
<reference evidence="8 9" key="1">
    <citation type="submission" date="2020-08" db="EMBL/GenBank/DDBJ databases">
        <title>Genomic Encyclopedia of Type Strains, Phase IV (KMG-IV): sequencing the most valuable type-strain genomes for metagenomic binning, comparative biology and taxonomic classification.</title>
        <authorList>
            <person name="Goeker M."/>
        </authorList>
    </citation>
    <scope>NUCLEOTIDE SEQUENCE [LARGE SCALE GENOMIC DNA]</scope>
    <source>
        <strain evidence="8 9">DSM 12706</strain>
    </source>
</reference>
<dbReference type="PANTHER" id="PTHR37422">
    <property type="entry name" value="TEICHURONIC ACID BIOSYNTHESIS PROTEIN TUAE"/>
    <property type="match status" value="1"/>
</dbReference>
<evidence type="ECO:0000256" key="2">
    <source>
        <dbReference type="ARBA" id="ARBA00022692"/>
    </source>
</evidence>
<dbReference type="Pfam" id="PF04932">
    <property type="entry name" value="Wzy_C"/>
    <property type="match status" value="1"/>
</dbReference>
<dbReference type="InterPro" id="IPR051533">
    <property type="entry name" value="WaaL-like"/>
</dbReference>